<evidence type="ECO:0000256" key="3">
    <source>
        <dbReference type="ARBA" id="ARBA00022475"/>
    </source>
</evidence>
<dbReference type="NCBIfam" id="NF004903">
    <property type="entry name" value="PRK06265.1-3"/>
    <property type="match status" value="1"/>
</dbReference>
<feature type="transmembrane region" description="Helical" evidence="7">
    <location>
        <begin position="172"/>
        <end position="190"/>
    </location>
</feature>
<dbReference type="OrthoDB" id="9792317at2"/>
<keyword evidence="3" id="KW-1003">Cell membrane</keyword>
<dbReference type="NCBIfam" id="NF004905">
    <property type="entry name" value="PRK06265.1-5"/>
    <property type="match status" value="1"/>
</dbReference>
<evidence type="ECO:0000256" key="4">
    <source>
        <dbReference type="ARBA" id="ARBA00022692"/>
    </source>
</evidence>
<dbReference type="PANTHER" id="PTHR34229:SF1">
    <property type="entry name" value="METAL TRANSPORT PROTEIN HI_1621-RELATED"/>
    <property type="match status" value="1"/>
</dbReference>
<dbReference type="eggNOG" id="COG0310">
    <property type="taxonomic scope" value="Bacteria"/>
</dbReference>
<keyword evidence="2" id="KW-0813">Transport</keyword>
<feature type="transmembrane region" description="Helical" evidence="7">
    <location>
        <begin position="7"/>
        <end position="28"/>
    </location>
</feature>
<protein>
    <submittedName>
        <fullName evidence="8">Cobalamin (Vitamin B12) biosynthesis CbiM protein</fullName>
    </submittedName>
</protein>
<dbReference type="GO" id="GO:0000041">
    <property type="term" value="P:transition metal ion transport"/>
    <property type="evidence" value="ECO:0007669"/>
    <property type="project" value="InterPro"/>
</dbReference>
<reference evidence="8 9" key="1">
    <citation type="submission" date="2011-06" db="EMBL/GenBank/DDBJ databases">
        <title>The draft genome of Thiorhodococcus drewsii AZ1.</title>
        <authorList>
            <consortium name="US DOE Joint Genome Institute (JGI-PGF)"/>
            <person name="Lucas S."/>
            <person name="Han J."/>
            <person name="Lapidus A."/>
            <person name="Cheng J.-F."/>
            <person name="Goodwin L."/>
            <person name="Pitluck S."/>
            <person name="Peters L."/>
            <person name="Land M.L."/>
            <person name="Hauser L."/>
            <person name="Vogl K."/>
            <person name="Liu Z."/>
            <person name="Imhoff J."/>
            <person name="Thiel V."/>
            <person name="Frigaard N.-U."/>
            <person name="Bryant D.A."/>
            <person name="Woyke T.J."/>
        </authorList>
    </citation>
    <scope>NUCLEOTIDE SEQUENCE [LARGE SCALE GENOMIC DNA]</scope>
    <source>
        <strain evidence="8 9">AZ1</strain>
    </source>
</reference>
<dbReference type="PATRIC" id="fig|765913.3.peg.1693"/>
<keyword evidence="9" id="KW-1185">Reference proteome</keyword>
<keyword evidence="5 7" id="KW-1133">Transmembrane helix</keyword>
<keyword evidence="4 7" id="KW-0812">Transmembrane</keyword>
<dbReference type="GO" id="GO:0005886">
    <property type="term" value="C:plasma membrane"/>
    <property type="evidence" value="ECO:0007669"/>
    <property type="project" value="UniProtKB-SubCell"/>
</dbReference>
<dbReference type="Pfam" id="PF01891">
    <property type="entry name" value="CbiM"/>
    <property type="match status" value="1"/>
</dbReference>
<evidence type="ECO:0000256" key="7">
    <source>
        <dbReference type="SAM" id="Phobius"/>
    </source>
</evidence>
<evidence type="ECO:0000313" key="8">
    <source>
        <dbReference type="EMBL" id="EGV31784.1"/>
    </source>
</evidence>
<evidence type="ECO:0000313" key="9">
    <source>
        <dbReference type="Proteomes" id="UP000004200"/>
    </source>
</evidence>
<gene>
    <name evidence="8" type="ORF">ThidrDRAFT_1669</name>
</gene>
<dbReference type="EMBL" id="AFWT01000010">
    <property type="protein sequence ID" value="EGV31784.1"/>
    <property type="molecule type" value="Genomic_DNA"/>
</dbReference>
<dbReference type="InterPro" id="IPR002751">
    <property type="entry name" value="CbiM/NikMN"/>
</dbReference>
<evidence type="ECO:0000256" key="2">
    <source>
        <dbReference type="ARBA" id="ARBA00022448"/>
    </source>
</evidence>
<feature type="transmembrane region" description="Helical" evidence="7">
    <location>
        <begin position="132"/>
        <end position="152"/>
    </location>
</feature>
<comment type="caution">
    <text evidence="8">The sequence shown here is derived from an EMBL/GenBank/DDBJ whole genome shotgun (WGS) entry which is preliminary data.</text>
</comment>
<dbReference type="AlphaFoldDB" id="G2E056"/>
<evidence type="ECO:0000256" key="1">
    <source>
        <dbReference type="ARBA" id="ARBA00004651"/>
    </source>
</evidence>
<accession>G2E056</accession>
<sequence length="206" mass="21205">MAHIPDGVLSAPILIGGGLVSAALLAVALRRLDYDRLPQAAVLSAAFFVSSLISVPVGPSSVHLLLNGLMGLLLGWTALPALFVALLLQAVFFGFGGILTLGVNTLNMALPALICALTLAPLMRRVAPRRRLWVGAAAGGIGVMSTAALVAIDLGLSGQAFLPAAKVLVLTYIPLAVVEALITATVVAFLQRVAPEILIHDEVGHV</sequence>
<evidence type="ECO:0000256" key="6">
    <source>
        <dbReference type="ARBA" id="ARBA00023136"/>
    </source>
</evidence>
<name>G2E056_9GAMM</name>
<dbReference type="PANTHER" id="PTHR34229">
    <property type="entry name" value="METAL TRANSPORT PROTEIN HI_1621-RELATED"/>
    <property type="match status" value="1"/>
</dbReference>
<dbReference type="RefSeq" id="WP_007040383.1">
    <property type="nucleotide sequence ID" value="NZ_AFWT01000010.1"/>
</dbReference>
<dbReference type="STRING" id="765913.ThidrDRAFT_1669"/>
<dbReference type="Gene3D" id="1.10.1760.20">
    <property type="match status" value="1"/>
</dbReference>
<dbReference type="Proteomes" id="UP000004200">
    <property type="component" value="Unassembled WGS sequence"/>
</dbReference>
<feature type="transmembrane region" description="Helical" evidence="7">
    <location>
        <begin position="98"/>
        <end position="120"/>
    </location>
</feature>
<proteinExistence type="predicted"/>
<dbReference type="NCBIfam" id="NF004904">
    <property type="entry name" value="PRK06265.1-4"/>
    <property type="match status" value="1"/>
</dbReference>
<evidence type="ECO:0000256" key="5">
    <source>
        <dbReference type="ARBA" id="ARBA00022989"/>
    </source>
</evidence>
<keyword evidence="6 7" id="KW-0472">Membrane</keyword>
<comment type="subcellular location">
    <subcellularLocation>
        <location evidence="1">Cell membrane</location>
        <topology evidence="1">Multi-pass membrane protein</topology>
    </subcellularLocation>
</comment>
<feature type="transmembrane region" description="Helical" evidence="7">
    <location>
        <begin position="40"/>
        <end position="57"/>
    </location>
</feature>
<organism evidence="8 9">
    <name type="scientific">Thiorhodococcus drewsii AZ1</name>
    <dbReference type="NCBI Taxonomy" id="765913"/>
    <lineage>
        <taxon>Bacteria</taxon>
        <taxon>Pseudomonadati</taxon>
        <taxon>Pseudomonadota</taxon>
        <taxon>Gammaproteobacteria</taxon>
        <taxon>Chromatiales</taxon>
        <taxon>Chromatiaceae</taxon>
        <taxon>Thiorhodococcus</taxon>
    </lineage>
</organism>
<feature type="transmembrane region" description="Helical" evidence="7">
    <location>
        <begin position="69"/>
        <end position="92"/>
    </location>
</feature>